<dbReference type="InterPro" id="IPR029068">
    <property type="entry name" value="Glyas_Bleomycin-R_OHBP_Dase"/>
</dbReference>
<dbReference type="InterPro" id="IPR004360">
    <property type="entry name" value="Glyas_Fos-R_dOase_dom"/>
</dbReference>
<dbReference type="RefSeq" id="WP_081174812.1">
    <property type="nucleotide sequence ID" value="NZ_MSPX01000004.1"/>
</dbReference>
<dbReference type="CDD" id="cd16359">
    <property type="entry name" value="VOC_BsCatE_like_C"/>
    <property type="match status" value="1"/>
</dbReference>
<accession>A0ABX3PFZ2</accession>
<dbReference type="PANTHER" id="PTHR43279:SF1">
    <property type="entry name" value="CATECHOL-2,3-DIOXYGENASE"/>
    <property type="match status" value="1"/>
</dbReference>
<name>A0ABX3PFZ2_9HYPH</name>
<evidence type="ECO:0000313" key="2">
    <source>
        <dbReference type="EMBL" id="OQP87051.1"/>
    </source>
</evidence>
<feature type="domain" description="VOC" evidence="1">
    <location>
        <begin position="27"/>
        <end position="143"/>
    </location>
</feature>
<protein>
    <submittedName>
        <fullName evidence="2">Glyoxalase</fullName>
    </submittedName>
</protein>
<evidence type="ECO:0000259" key="1">
    <source>
        <dbReference type="PROSITE" id="PS51819"/>
    </source>
</evidence>
<comment type="caution">
    <text evidence="2">The sequence shown here is derived from an EMBL/GenBank/DDBJ whole genome shotgun (WGS) entry which is preliminary data.</text>
</comment>
<proteinExistence type="predicted"/>
<dbReference type="Gene3D" id="3.10.180.10">
    <property type="entry name" value="2,3-Dihydroxybiphenyl 1,2-Dioxygenase, domain 1"/>
    <property type="match status" value="2"/>
</dbReference>
<reference evidence="2 3" key="1">
    <citation type="journal article" date="2017" name="Antonie Van Leeuwenhoek">
        <title>Rhizobium rhizosphaerae sp. nov., a novel species isolated from rice rhizosphere.</title>
        <authorList>
            <person name="Zhao J.J."/>
            <person name="Zhang J."/>
            <person name="Zhang R.J."/>
            <person name="Zhang C.W."/>
            <person name="Yin H.Q."/>
            <person name="Zhang X.X."/>
        </authorList>
    </citation>
    <scope>NUCLEOTIDE SEQUENCE [LARGE SCALE GENOMIC DNA]</scope>
    <source>
        <strain evidence="2 3">RD15</strain>
    </source>
</reference>
<dbReference type="Proteomes" id="UP000192652">
    <property type="component" value="Unassembled WGS sequence"/>
</dbReference>
<dbReference type="PANTHER" id="PTHR43279">
    <property type="entry name" value="CATECHOL-2,3-DIOXYGENASE"/>
    <property type="match status" value="1"/>
</dbReference>
<dbReference type="PROSITE" id="PS51819">
    <property type="entry name" value="VOC"/>
    <property type="match status" value="1"/>
</dbReference>
<organism evidence="2 3">
    <name type="scientific">Xaviernesmea rhizosphaerae</name>
    <dbReference type="NCBI Taxonomy" id="1672749"/>
    <lineage>
        <taxon>Bacteria</taxon>
        <taxon>Pseudomonadati</taxon>
        <taxon>Pseudomonadota</taxon>
        <taxon>Alphaproteobacteria</taxon>
        <taxon>Hyphomicrobiales</taxon>
        <taxon>Rhizobiaceae</taxon>
        <taxon>Rhizobium/Agrobacterium group</taxon>
        <taxon>Xaviernesmea</taxon>
    </lineage>
</organism>
<dbReference type="Pfam" id="PF00903">
    <property type="entry name" value="Glyoxalase"/>
    <property type="match status" value="1"/>
</dbReference>
<sequence length="319" mass="34731">MPDSAADNSPEENSRQAGDHAVSMPLFVEHAHLQVRDLPMVSAWYQRILGLTPIESSASGQTLGAGGVPLLTLTSRADLAPSAPRAAGLFHNAFLVPDRRELARWLAHAAHSGVRLQGASDHLVSEAIYLADPEGNGIEVYRDRPRAEWHYQPDGMVGMATLPIDLQALYDDAPQQGFSRMAPGTALGHIHLQVSALPEADQFFRAVLGLDLMATYPGAHFYAAGRYHHHVAANIWNSRGAPRRESRMAGLADYAIRFNDPARFQQALDSLDRLEIPVTRSGAQAKLIDPWGMGLTLSARRDRRALPSIDGAGQFQTKG</sequence>
<evidence type="ECO:0000313" key="3">
    <source>
        <dbReference type="Proteomes" id="UP000192652"/>
    </source>
</evidence>
<dbReference type="InterPro" id="IPR037523">
    <property type="entry name" value="VOC_core"/>
</dbReference>
<dbReference type="EMBL" id="MSPX01000004">
    <property type="protein sequence ID" value="OQP87051.1"/>
    <property type="molecule type" value="Genomic_DNA"/>
</dbReference>
<gene>
    <name evidence="2" type="ORF">BTR14_06305</name>
</gene>
<dbReference type="SUPFAM" id="SSF54593">
    <property type="entry name" value="Glyoxalase/Bleomycin resistance protein/Dihydroxybiphenyl dioxygenase"/>
    <property type="match status" value="2"/>
</dbReference>
<keyword evidence="3" id="KW-1185">Reference proteome</keyword>